<reference evidence="1" key="1">
    <citation type="submission" date="2022-05" db="EMBL/GenBank/DDBJ databases">
        <authorList>
            <person name="Oliphant S.A."/>
            <person name="Watson-Haigh N.S."/>
            <person name="Sumby K.M."/>
            <person name="Gardner J.M."/>
            <person name="Jiranek V."/>
        </authorList>
    </citation>
    <scope>NUCLEOTIDE SEQUENCE</scope>
    <source>
        <strain evidence="1">KI16_H9</strain>
    </source>
</reference>
<sequence length="100" mass="11173">METIKQHNDRMARIINGYSSKLQIYLNFDNLEGFGKQLIKIIHSKPEEAPVAEAVANIKAVFTDYFDAKLPTTSDGCQALLSLINNVCREKVMELTGSLV</sequence>
<evidence type="ECO:0000313" key="1">
    <source>
        <dbReference type="EMBL" id="USS85067.1"/>
    </source>
</evidence>
<keyword evidence="2" id="KW-1185">Reference proteome</keyword>
<evidence type="ECO:0000313" key="2">
    <source>
        <dbReference type="Proteomes" id="UP001056707"/>
    </source>
</evidence>
<protein>
    <submittedName>
        <fullName evidence="1">Uncharacterized protein</fullName>
    </submittedName>
</protein>
<dbReference type="Proteomes" id="UP001056707">
    <property type="component" value="Chromosome"/>
</dbReference>
<gene>
    <name evidence="1" type="ORF">M3M35_07195</name>
</gene>
<dbReference type="RefSeq" id="WP_252749962.1">
    <property type="nucleotide sequence ID" value="NZ_CP097116.1"/>
</dbReference>
<name>A0ABY5BNB2_9LACO</name>
<dbReference type="EMBL" id="CP097116">
    <property type="protein sequence ID" value="USS85067.1"/>
    <property type="molecule type" value="Genomic_DNA"/>
</dbReference>
<proteinExistence type="predicted"/>
<organism evidence="1 2">
    <name type="scientific">Fructilactobacillus myrtifloralis</name>
    <dbReference type="NCBI Taxonomy" id="2940301"/>
    <lineage>
        <taxon>Bacteria</taxon>
        <taxon>Bacillati</taxon>
        <taxon>Bacillota</taxon>
        <taxon>Bacilli</taxon>
        <taxon>Lactobacillales</taxon>
        <taxon>Lactobacillaceae</taxon>
        <taxon>Fructilactobacillus</taxon>
    </lineage>
</organism>
<accession>A0ABY5BNB2</accession>